<organism evidence="2 3">
    <name type="scientific">Rossellomorea oryzaecorticis</name>
    <dbReference type="NCBI Taxonomy" id="1396505"/>
    <lineage>
        <taxon>Bacteria</taxon>
        <taxon>Bacillati</taxon>
        <taxon>Bacillota</taxon>
        <taxon>Bacilli</taxon>
        <taxon>Bacillales</taxon>
        <taxon>Bacillaceae</taxon>
        <taxon>Rossellomorea</taxon>
    </lineage>
</organism>
<keyword evidence="3" id="KW-1185">Reference proteome</keyword>
<sequence>MVNLLIILGISILMFFIDFRELKKSRKELIVYSGFLAFGIALFAADALGLEIPNPLNAVIFLFKPMTQWINSLFK</sequence>
<protein>
    <submittedName>
        <fullName evidence="2">Uncharacterized protein</fullName>
    </submittedName>
</protein>
<gene>
    <name evidence="2" type="ORF">AAEO50_15035</name>
</gene>
<comment type="caution">
    <text evidence="2">The sequence shown here is derived from an EMBL/GenBank/DDBJ whole genome shotgun (WGS) entry which is preliminary data.</text>
</comment>
<evidence type="ECO:0000256" key="1">
    <source>
        <dbReference type="SAM" id="Phobius"/>
    </source>
</evidence>
<keyword evidence="1" id="KW-0472">Membrane</keyword>
<evidence type="ECO:0000313" key="3">
    <source>
        <dbReference type="Proteomes" id="UP001389717"/>
    </source>
</evidence>
<feature type="transmembrane region" description="Helical" evidence="1">
    <location>
        <begin position="29"/>
        <end position="50"/>
    </location>
</feature>
<feature type="transmembrane region" description="Helical" evidence="1">
    <location>
        <begin position="6"/>
        <end position="22"/>
    </location>
</feature>
<keyword evidence="1" id="KW-1133">Transmembrane helix</keyword>
<dbReference type="EMBL" id="JBBYAF010000031">
    <property type="protein sequence ID" value="MEL3973603.1"/>
    <property type="molecule type" value="Genomic_DNA"/>
</dbReference>
<reference evidence="2 3" key="1">
    <citation type="submission" date="2024-04" db="EMBL/GenBank/DDBJ databases">
        <title>Bacillus oryzaecorticis sp. nov., a moderately halophilic bacterium isolated from rice husks.</title>
        <authorList>
            <person name="Zhu H.-S."/>
        </authorList>
    </citation>
    <scope>NUCLEOTIDE SEQUENCE [LARGE SCALE GENOMIC DNA]</scope>
    <source>
        <strain evidence="2 3">ZC255</strain>
    </source>
</reference>
<accession>A0ABU9KC44</accession>
<proteinExistence type="predicted"/>
<dbReference type="Proteomes" id="UP001389717">
    <property type="component" value="Unassembled WGS sequence"/>
</dbReference>
<keyword evidence="1" id="KW-0812">Transmembrane</keyword>
<name>A0ABU9KC44_9BACI</name>
<evidence type="ECO:0000313" key="2">
    <source>
        <dbReference type="EMBL" id="MEL3973603.1"/>
    </source>
</evidence>
<dbReference type="RefSeq" id="WP_341985100.1">
    <property type="nucleotide sequence ID" value="NZ_JBBYAF010000031.1"/>
</dbReference>